<dbReference type="Proteomes" id="UP000184123">
    <property type="component" value="Unassembled WGS sequence"/>
</dbReference>
<keyword evidence="14" id="KW-1185">Reference proteome</keyword>
<dbReference type="InterPro" id="IPR036249">
    <property type="entry name" value="Thioredoxin-like_sf"/>
</dbReference>
<dbReference type="PIRSF" id="PIRSF001488">
    <property type="entry name" value="Tdi_protein"/>
    <property type="match status" value="1"/>
</dbReference>
<feature type="domain" description="Thioredoxin" evidence="10">
    <location>
        <begin position="12"/>
        <end position="152"/>
    </location>
</feature>
<keyword evidence="4 7" id="KW-0574">Periplasm</keyword>
<dbReference type="CDD" id="cd03019">
    <property type="entry name" value="DsbA_DsbA"/>
    <property type="match status" value="1"/>
</dbReference>
<feature type="disulfide bond" description="Redox-active" evidence="8">
    <location>
        <begin position="55"/>
        <end position="58"/>
    </location>
</feature>
<evidence type="ECO:0000256" key="8">
    <source>
        <dbReference type="PIRSR" id="PIRSR001488-1"/>
    </source>
</evidence>
<evidence type="ECO:0000256" key="4">
    <source>
        <dbReference type="ARBA" id="ARBA00022764"/>
    </source>
</evidence>
<accession>A0A1M7KYK1</accession>
<dbReference type="GO" id="GO:0042597">
    <property type="term" value="C:periplasmic space"/>
    <property type="evidence" value="ECO:0007669"/>
    <property type="project" value="UniProtKB-SubCell"/>
</dbReference>
<evidence type="ECO:0000313" key="13">
    <source>
        <dbReference type="Proteomes" id="UP000184123"/>
    </source>
</evidence>
<organism evidence="12 13">
    <name type="scientific">Halomonas cupida</name>
    <dbReference type="NCBI Taxonomy" id="44933"/>
    <lineage>
        <taxon>Bacteria</taxon>
        <taxon>Pseudomonadati</taxon>
        <taxon>Pseudomonadota</taxon>
        <taxon>Gammaproteobacteria</taxon>
        <taxon>Oceanospirillales</taxon>
        <taxon>Halomonadaceae</taxon>
        <taxon>Halomonas</taxon>
    </lineage>
</organism>
<proteinExistence type="inferred from homology"/>
<comment type="subcellular location">
    <subcellularLocation>
        <location evidence="1 7">Periplasm</location>
    </subcellularLocation>
</comment>
<evidence type="ECO:0000256" key="2">
    <source>
        <dbReference type="ARBA" id="ARBA00005791"/>
    </source>
</evidence>
<keyword evidence="5 7" id="KW-1015">Disulfide bond</keyword>
<evidence type="ECO:0000256" key="1">
    <source>
        <dbReference type="ARBA" id="ARBA00004418"/>
    </source>
</evidence>
<evidence type="ECO:0000259" key="10">
    <source>
        <dbReference type="PROSITE" id="PS51352"/>
    </source>
</evidence>
<dbReference type="STRING" id="44933.SAMN05660971_03666"/>
<dbReference type="InterPro" id="IPR017937">
    <property type="entry name" value="Thioredoxin_CS"/>
</dbReference>
<keyword evidence="3 9" id="KW-0732">Signal</keyword>
<evidence type="ECO:0000313" key="14">
    <source>
        <dbReference type="Proteomes" id="UP000321726"/>
    </source>
</evidence>
<dbReference type="PANTHER" id="PTHR35891">
    <property type="entry name" value="THIOL:DISULFIDE INTERCHANGE PROTEIN DSBA"/>
    <property type="match status" value="1"/>
</dbReference>
<dbReference type="GO" id="GO:0015036">
    <property type="term" value="F:disulfide oxidoreductase activity"/>
    <property type="evidence" value="ECO:0007669"/>
    <property type="project" value="UniProtKB-ARBA"/>
</dbReference>
<name>A0A1M7KYK1_9GAMM</name>
<dbReference type="Gene3D" id="3.40.30.10">
    <property type="entry name" value="Glutaredoxin"/>
    <property type="match status" value="1"/>
</dbReference>
<evidence type="ECO:0000256" key="5">
    <source>
        <dbReference type="ARBA" id="ARBA00023157"/>
    </source>
</evidence>
<dbReference type="PANTHER" id="PTHR35891:SF2">
    <property type="entry name" value="THIOL:DISULFIDE INTERCHANGE PROTEIN DSBA"/>
    <property type="match status" value="1"/>
</dbReference>
<comment type="similarity">
    <text evidence="2">Belongs to the thioredoxin family. DsbA subfamily.</text>
</comment>
<evidence type="ECO:0000256" key="7">
    <source>
        <dbReference type="PIRNR" id="PIRNR001488"/>
    </source>
</evidence>
<dbReference type="InterPro" id="IPR001853">
    <property type="entry name" value="DSBA-like_thioredoxin_dom"/>
</dbReference>
<evidence type="ECO:0000313" key="12">
    <source>
        <dbReference type="EMBL" id="SHM70702.1"/>
    </source>
</evidence>
<dbReference type="InterPro" id="IPR023205">
    <property type="entry name" value="DsbA/DsbL"/>
</dbReference>
<reference evidence="11 14" key="2">
    <citation type="submission" date="2019-07" db="EMBL/GenBank/DDBJ databases">
        <title>Whole genome shotgun sequence of Halomonas cupida NBRC 102219.</title>
        <authorList>
            <person name="Hosoyama A."/>
            <person name="Uohara A."/>
            <person name="Ohji S."/>
            <person name="Ichikawa N."/>
        </authorList>
    </citation>
    <scope>NUCLEOTIDE SEQUENCE [LARGE SCALE GENOMIC DNA]</scope>
    <source>
        <strain evidence="11 14">NBRC 102219</strain>
    </source>
</reference>
<feature type="signal peptide" evidence="9">
    <location>
        <begin position="1"/>
        <end position="23"/>
    </location>
</feature>
<dbReference type="AlphaFoldDB" id="A0A1M7KYK1"/>
<sequence length="215" mass="23662">MLKSLMVGLVGLSLATAAVTATAAEEEGYTLAPSEVNLNADDSKINVTEVFWYGCPHCYALEDPLNNWASDLPEDVEFQRLPAVMGDNWRPHAQAYFAAEELGIVDEMHGDFFNAMHQDGRQFTDPAEIADFFTDYGVSEEDALKALDSFGVKSQINRSQATTRNLQLMGVPALVVDGRYIVSPRSAGSLENMPLVASRLVEQVREERASQQEAE</sequence>
<evidence type="ECO:0000256" key="3">
    <source>
        <dbReference type="ARBA" id="ARBA00022729"/>
    </source>
</evidence>
<dbReference type="Proteomes" id="UP000321726">
    <property type="component" value="Unassembled WGS sequence"/>
</dbReference>
<evidence type="ECO:0000256" key="6">
    <source>
        <dbReference type="ARBA" id="ARBA00023284"/>
    </source>
</evidence>
<gene>
    <name evidence="11" type="ORF">HCU01_06860</name>
    <name evidence="12" type="ORF">SAMN05660971_03666</name>
</gene>
<protein>
    <recommendedName>
        <fullName evidence="7">Thiol:disulfide interchange protein</fullName>
    </recommendedName>
</protein>
<dbReference type="OrthoDB" id="9784896at2"/>
<dbReference type="EMBL" id="FRCA01000011">
    <property type="protein sequence ID" value="SHM70702.1"/>
    <property type="molecule type" value="Genomic_DNA"/>
</dbReference>
<dbReference type="InterPro" id="IPR013766">
    <property type="entry name" value="Thioredoxin_domain"/>
</dbReference>
<dbReference type="EMBL" id="BJXU01000023">
    <property type="protein sequence ID" value="GEN22737.1"/>
    <property type="molecule type" value="Genomic_DNA"/>
</dbReference>
<dbReference type="PROSITE" id="PS51352">
    <property type="entry name" value="THIOREDOXIN_2"/>
    <property type="match status" value="1"/>
</dbReference>
<evidence type="ECO:0000256" key="9">
    <source>
        <dbReference type="SAM" id="SignalP"/>
    </source>
</evidence>
<dbReference type="RefSeq" id="WP_073436659.1">
    <property type="nucleotide sequence ID" value="NZ_BJXU01000023.1"/>
</dbReference>
<dbReference type="PROSITE" id="PS00194">
    <property type="entry name" value="THIOREDOXIN_1"/>
    <property type="match status" value="1"/>
</dbReference>
<dbReference type="InterPro" id="IPR050824">
    <property type="entry name" value="Thiol_disulfide_DsbA"/>
</dbReference>
<keyword evidence="6" id="KW-0676">Redox-active center</keyword>
<evidence type="ECO:0000313" key="11">
    <source>
        <dbReference type="EMBL" id="GEN22737.1"/>
    </source>
</evidence>
<feature type="chain" id="PRO_5013088024" description="Thiol:disulfide interchange protein" evidence="9">
    <location>
        <begin position="24"/>
        <end position="215"/>
    </location>
</feature>
<dbReference type="SUPFAM" id="SSF52833">
    <property type="entry name" value="Thioredoxin-like"/>
    <property type="match status" value="1"/>
</dbReference>
<dbReference type="Pfam" id="PF01323">
    <property type="entry name" value="DSBA"/>
    <property type="match status" value="1"/>
</dbReference>
<reference evidence="12 13" key="1">
    <citation type="submission" date="2016-11" db="EMBL/GenBank/DDBJ databases">
        <authorList>
            <person name="Jaros S."/>
            <person name="Januszkiewicz K."/>
            <person name="Wedrychowicz H."/>
        </authorList>
    </citation>
    <scope>NUCLEOTIDE SEQUENCE [LARGE SCALE GENOMIC DNA]</scope>
    <source>
        <strain evidence="12 13">DSM 4740</strain>
    </source>
</reference>